<keyword evidence="5" id="KW-1185">Reference proteome</keyword>
<dbReference type="SUPFAM" id="SSF52172">
    <property type="entry name" value="CheY-like"/>
    <property type="match status" value="2"/>
</dbReference>
<feature type="modified residue" description="4-aspartylphosphate" evidence="2">
    <location>
        <position position="194"/>
    </location>
</feature>
<dbReference type="Pfam" id="PF00072">
    <property type="entry name" value="Response_reg"/>
    <property type="match status" value="2"/>
</dbReference>
<keyword evidence="1 2" id="KW-0597">Phosphoprotein</keyword>
<dbReference type="InterPro" id="IPR001789">
    <property type="entry name" value="Sig_transdc_resp-reg_receiver"/>
</dbReference>
<evidence type="ECO:0000313" key="4">
    <source>
        <dbReference type="EMBL" id="UXI68148.1"/>
    </source>
</evidence>
<dbReference type="PROSITE" id="PS50110">
    <property type="entry name" value="RESPONSE_REGULATORY"/>
    <property type="match status" value="2"/>
</dbReference>
<dbReference type="EMBL" id="CP104694">
    <property type="protein sequence ID" value="UXI68148.1"/>
    <property type="molecule type" value="Genomic_DNA"/>
</dbReference>
<reference evidence="4" key="1">
    <citation type="submission" date="2022-09" db="EMBL/GenBank/DDBJ databases">
        <title>Tahibacter sp. nov., isolated from a fresh water.</title>
        <authorList>
            <person name="Baek J.H."/>
            <person name="Lee J.K."/>
            <person name="Kim J.M."/>
            <person name="Jeon C.O."/>
        </authorList>
    </citation>
    <scope>NUCLEOTIDE SEQUENCE</scope>
    <source>
        <strain evidence="4">W38</strain>
    </source>
</reference>
<evidence type="ECO:0000256" key="1">
    <source>
        <dbReference type="ARBA" id="ARBA00022553"/>
    </source>
</evidence>
<dbReference type="Gene3D" id="3.40.50.2300">
    <property type="match status" value="2"/>
</dbReference>
<dbReference type="CDD" id="cd17569">
    <property type="entry name" value="REC_HupR-like"/>
    <property type="match status" value="1"/>
</dbReference>
<organism evidence="4 5">
    <name type="scientific">Tahibacter amnicola</name>
    <dbReference type="NCBI Taxonomy" id="2976241"/>
    <lineage>
        <taxon>Bacteria</taxon>
        <taxon>Pseudomonadati</taxon>
        <taxon>Pseudomonadota</taxon>
        <taxon>Gammaproteobacteria</taxon>
        <taxon>Lysobacterales</taxon>
        <taxon>Rhodanobacteraceae</taxon>
        <taxon>Tahibacter</taxon>
    </lineage>
</organism>
<dbReference type="PANTHER" id="PTHR44591">
    <property type="entry name" value="STRESS RESPONSE REGULATOR PROTEIN 1"/>
    <property type="match status" value="1"/>
</dbReference>
<proteinExistence type="predicted"/>
<feature type="modified residue" description="4-aspartylphosphate" evidence="2">
    <location>
        <position position="54"/>
    </location>
</feature>
<evidence type="ECO:0000256" key="2">
    <source>
        <dbReference type="PROSITE-ProRule" id="PRU00169"/>
    </source>
</evidence>
<accession>A0ABY6BDP1</accession>
<dbReference type="Proteomes" id="UP001064632">
    <property type="component" value="Chromosome"/>
</dbReference>
<dbReference type="RefSeq" id="WP_261695110.1">
    <property type="nucleotide sequence ID" value="NZ_CP104694.1"/>
</dbReference>
<protein>
    <submittedName>
        <fullName evidence="4">Response regulator</fullName>
    </submittedName>
</protein>
<sequence length="307" mass="34362">MPEKPTIVCIDDEERIVRSLNILLKTAYNVIATTNPREVLDVVKRERVHVVVSDQRMPEVTGVDLLREVRAISPLTMRVLLTGYSDLAAIVGSINDGEIFRFISKPWDADEFRKTIDQAASIANELFEQSRHPVAVATDNKAPNADLLVIDDSEEVFKLIEGALGRRVRVHWANNLDAAFEIIEREKVGVVVSDVKLGGADITLALKTLKRHAPHLVTVVLAWFHDTKQLIELINQAQIYRFLPKPVRPHMLETAVDSAMARYRQLSASPVLAKAHVVESSGAEETTGSFSSRVVSFFQRIRERARA</sequence>
<feature type="domain" description="Response regulatory" evidence="3">
    <location>
        <begin position="6"/>
        <end position="120"/>
    </location>
</feature>
<dbReference type="SMART" id="SM00448">
    <property type="entry name" value="REC"/>
    <property type="match status" value="2"/>
</dbReference>
<dbReference type="PANTHER" id="PTHR44591:SF19">
    <property type="entry name" value="TWO-COMPONENT RESPONSE REGULATOR-RELATED"/>
    <property type="match status" value="1"/>
</dbReference>
<evidence type="ECO:0000313" key="5">
    <source>
        <dbReference type="Proteomes" id="UP001064632"/>
    </source>
</evidence>
<gene>
    <name evidence="4" type="ORF">N4264_00400</name>
</gene>
<dbReference type="InterPro" id="IPR050595">
    <property type="entry name" value="Bact_response_regulator"/>
</dbReference>
<feature type="domain" description="Response regulatory" evidence="3">
    <location>
        <begin position="146"/>
        <end position="260"/>
    </location>
</feature>
<name>A0ABY6BDP1_9GAMM</name>
<evidence type="ECO:0000259" key="3">
    <source>
        <dbReference type="PROSITE" id="PS50110"/>
    </source>
</evidence>
<dbReference type="InterPro" id="IPR011006">
    <property type="entry name" value="CheY-like_superfamily"/>
</dbReference>